<reference evidence="1" key="1">
    <citation type="journal article" date="2022" name="bioRxiv">
        <title>Population genetic analysis of Ophidiomyces ophidiicola, the causative agent of snake fungal disease, indicates recent introductions to the USA.</title>
        <authorList>
            <person name="Ladner J.T."/>
            <person name="Palmer J.M."/>
            <person name="Ettinger C.L."/>
            <person name="Stajich J.E."/>
            <person name="Farrell T.M."/>
            <person name="Glorioso B.M."/>
            <person name="Lawson B."/>
            <person name="Price S.J."/>
            <person name="Stengle A.G."/>
            <person name="Grear D.A."/>
            <person name="Lorch J.M."/>
        </authorList>
    </citation>
    <scope>NUCLEOTIDE SEQUENCE</scope>
    <source>
        <strain evidence="1">NWHC 24266-5</strain>
    </source>
</reference>
<gene>
    <name evidence="1" type="ORF">LOY88_000376</name>
</gene>
<accession>A0ACB8V547</accession>
<protein>
    <submittedName>
        <fullName evidence="1">Uncharacterized protein</fullName>
    </submittedName>
</protein>
<organism evidence="1">
    <name type="scientific">Ophidiomyces ophidiicola</name>
    <dbReference type="NCBI Taxonomy" id="1387563"/>
    <lineage>
        <taxon>Eukaryota</taxon>
        <taxon>Fungi</taxon>
        <taxon>Dikarya</taxon>
        <taxon>Ascomycota</taxon>
        <taxon>Pezizomycotina</taxon>
        <taxon>Eurotiomycetes</taxon>
        <taxon>Eurotiomycetidae</taxon>
        <taxon>Onygenales</taxon>
        <taxon>Onygenaceae</taxon>
        <taxon>Ophidiomyces</taxon>
    </lineage>
</organism>
<name>A0ACB8V547_9EURO</name>
<sequence length="176" mass="20228">MCNRDCLFISIHHRDELSLQVETRNTFSAYHWGVLLAPKISSGWDNTAYDVSNGIRIDSETQQDLNEARDWFFSTKDNVNPLASGRLIGRVKICTIPSEMTGDGVKRILEDVALPEKESGEKCRHWVWRAIFNLQKASVIPKIDIEKLKPWILDYANQCLENPSPDNICEYEETDQ</sequence>
<evidence type="ECO:0000313" key="1">
    <source>
        <dbReference type="EMBL" id="KAI2392911.1"/>
    </source>
</evidence>
<comment type="caution">
    <text evidence="1">The sequence shown here is derived from an EMBL/GenBank/DDBJ whole genome shotgun (WGS) entry which is preliminary data.</text>
</comment>
<dbReference type="EMBL" id="JALBCA010000004">
    <property type="protein sequence ID" value="KAI2392911.1"/>
    <property type="molecule type" value="Genomic_DNA"/>
</dbReference>
<proteinExistence type="predicted"/>